<keyword evidence="2" id="KW-1185">Reference proteome</keyword>
<dbReference type="SUPFAM" id="SSF56112">
    <property type="entry name" value="Protein kinase-like (PK-like)"/>
    <property type="match status" value="1"/>
</dbReference>
<sequence>MDPDAKRETRLPGLDALVIPEGGYHSKLRLEASDIIITSPSQKAGPISSKHQNDPSLWVLDGKKYKVTYGIKYTKKSQYIAVVYGIPITGKLYDIRRVKGRNIKKLHEQLNQIEHENFTSIRQIYQSSTGSYIVLSGVLYLGSLRYQHGQLSCDTLMLSEDGGVKIDPYFQTLRPKTTDALKDVRALGSILYILMEKHPPEDGNITFSGNWTQDIKEFFRLIGEASATQLHNHKFLKGDPPKESLIWLIAYARMKAGFDTTLSIDEIGRE</sequence>
<evidence type="ECO:0000313" key="2">
    <source>
        <dbReference type="Proteomes" id="UP000800200"/>
    </source>
</evidence>
<proteinExistence type="predicted"/>
<evidence type="ECO:0008006" key="3">
    <source>
        <dbReference type="Google" id="ProtNLM"/>
    </source>
</evidence>
<name>A0A6A6DTI0_9PEZI</name>
<evidence type="ECO:0000313" key="1">
    <source>
        <dbReference type="EMBL" id="KAF2181280.1"/>
    </source>
</evidence>
<organism evidence="1 2">
    <name type="scientific">Zopfia rhizophila CBS 207.26</name>
    <dbReference type="NCBI Taxonomy" id="1314779"/>
    <lineage>
        <taxon>Eukaryota</taxon>
        <taxon>Fungi</taxon>
        <taxon>Dikarya</taxon>
        <taxon>Ascomycota</taxon>
        <taxon>Pezizomycotina</taxon>
        <taxon>Dothideomycetes</taxon>
        <taxon>Dothideomycetes incertae sedis</taxon>
        <taxon>Zopfiaceae</taxon>
        <taxon>Zopfia</taxon>
    </lineage>
</organism>
<dbReference type="Proteomes" id="UP000800200">
    <property type="component" value="Unassembled WGS sequence"/>
</dbReference>
<dbReference type="AlphaFoldDB" id="A0A6A6DTI0"/>
<dbReference type="InterPro" id="IPR011009">
    <property type="entry name" value="Kinase-like_dom_sf"/>
</dbReference>
<reference evidence="1" key="1">
    <citation type="journal article" date="2020" name="Stud. Mycol.">
        <title>101 Dothideomycetes genomes: a test case for predicting lifestyles and emergence of pathogens.</title>
        <authorList>
            <person name="Haridas S."/>
            <person name="Albert R."/>
            <person name="Binder M."/>
            <person name="Bloem J."/>
            <person name="Labutti K."/>
            <person name="Salamov A."/>
            <person name="Andreopoulos B."/>
            <person name="Baker S."/>
            <person name="Barry K."/>
            <person name="Bills G."/>
            <person name="Bluhm B."/>
            <person name="Cannon C."/>
            <person name="Castanera R."/>
            <person name="Culley D."/>
            <person name="Daum C."/>
            <person name="Ezra D."/>
            <person name="Gonzalez J."/>
            <person name="Henrissat B."/>
            <person name="Kuo A."/>
            <person name="Liang C."/>
            <person name="Lipzen A."/>
            <person name="Lutzoni F."/>
            <person name="Magnuson J."/>
            <person name="Mondo S."/>
            <person name="Nolan M."/>
            <person name="Ohm R."/>
            <person name="Pangilinan J."/>
            <person name="Park H.-J."/>
            <person name="Ramirez L."/>
            <person name="Alfaro M."/>
            <person name="Sun H."/>
            <person name="Tritt A."/>
            <person name="Yoshinaga Y."/>
            <person name="Zwiers L.-H."/>
            <person name="Turgeon B."/>
            <person name="Goodwin S."/>
            <person name="Spatafora J."/>
            <person name="Crous P."/>
            <person name="Grigoriev I."/>
        </authorList>
    </citation>
    <scope>NUCLEOTIDE SEQUENCE</scope>
    <source>
        <strain evidence="1">CBS 207.26</strain>
    </source>
</reference>
<accession>A0A6A6DTI0</accession>
<gene>
    <name evidence="1" type="ORF">K469DRAFT_692151</name>
</gene>
<protein>
    <recommendedName>
        <fullName evidence="3">Protein kinase domain-containing protein</fullName>
    </recommendedName>
</protein>
<dbReference type="EMBL" id="ML994653">
    <property type="protein sequence ID" value="KAF2181280.1"/>
    <property type="molecule type" value="Genomic_DNA"/>
</dbReference>
<dbReference type="OrthoDB" id="5121348at2759"/>
<dbReference type="Gene3D" id="1.10.510.10">
    <property type="entry name" value="Transferase(Phosphotransferase) domain 1"/>
    <property type="match status" value="1"/>
</dbReference>